<keyword evidence="1" id="KW-1133">Transmembrane helix</keyword>
<feature type="domain" description="Mce/MlaD" evidence="2">
    <location>
        <begin position="39"/>
        <end position="114"/>
    </location>
</feature>
<dbReference type="Pfam" id="PF02470">
    <property type="entry name" value="MlaD"/>
    <property type="match status" value="1"/>
</dbReference>
<evidence type="ECO:0000313" key="4">
    <source>
        <dbReference type="Proteomes" id="UP000706333"/>
    </source>
</evidence>
<gene>
    <name evidence="3" type="ORF">CCR87_06035</name>
</gene>
<sequence>METRANYVLIGAFALAGFVGLIAFFLWFARVELDRQFTYYDVRFPSVSGLARASEVRFAGLPVGTVVDVRLSSDDDRVVVRLEVDAGTPVRVGSVATIESQGVTGVSFVGISAGDASAPLLSDTVEGIPEIEPGRSVLQSLSEDAPEIVSEALAVMRQLSEMFNEENRGRVEMILSNLERSSEDLSGALDSFASVTETIGQASTDIAAFTRELEPVISTVAGTLETFDGALSEVGDLAGRVGRTLDEGDAVLRAAQSALASVDSFMADDAPAAVDEVRQTAAALRTQLDTLGIEAQDLIAEFTRTGRAATARLTEAETTLARADGLIERLDTTLETVERTAASADALISGDGAEFVAAATRLAEDDVPRALADLRAAAASARTTADDVSGLITLEAPRLFDDLRSTSGTVRREVDSLGTEARALMATYAETGAAATARLSEAEATIAALDAALARVDGTLASIERTAAAVEDIATGDGAALVADARTMIDTANAALVSVNRIAETDLPTIIADVRAATGTAARVTEQVGADLTAAAGRIEGLSDTASTAVTEAGETFARARATLDAIDAALVTGTRTLDAAERTFDGASRVLDEDITPITTDLRSMITQLEATFATVAEDFPQITADLRAASASADSAFAELEAMAREARGPVSEFAASALPQFSQLAREARGLVTSFDRLVRQLERDPSRVLFRSPPPEFRR</sequence>
<dbReference type="RefSeq" id="WP_201156676.1">
    <property type="nucleotide sequence ID" value="NZ_NHSD01000185.1"/>
</dbReference>
<keyword evidence="1" id="KW-0472">Membrane</keyword>
<protein>
    <recommendedName>
        <fullName evidence="2">Mce/MlaD domain-containing protein</fullName>
    </recommendedName>
</protein>
<dbReference type="EMBL" id="NHSD01000185">
    <property type="protein sequence ID" value="MBK5926908.1"/>
    <property type="molecule type" value="Genomic_DNA"/>
</dbReference>
<reference evidence="3" key="2">
    <citation type="journal article" date="2020" name="Microorganisms">
        <title>Osmotic Adaptation and Compatible Solute Biosynthesis of Phototrophic Bacteria as Revealed from Genome Analyses.</title>
        <authorList>
            <person name="Imhoff J.F."/>
            <person name="Rahn T."/>
            <person name="Kunzel S."/>
            <person name="Keller A."/>
            <person name="Neulinger S.C."/>
        </authorList>
    </citation>
    <scope>NUCLEOTIDE SEQUENCE</scope>
    <source>
        <strain evidence="3">LMG 28126</strain>
    </source>
</reference>
<evidence type="ECO:0000259" key="2">
    <source>
        <dbReference type="Pfam" id="PF02470"/>
    </source>
</evidence>
<comment type="caution">
    <text evidence="3">The sequence shown here is derived from an EMBL/GenBank/DDBJ whole genome shotgun (WGS) entry which is preliminary data.</text>
</comment>
<dbReference type="PANTHER" id="PTHR36698">
    <property type="entry name" value="BLL5892 PROTEIN"/>
    <property type="match status" value="1"/>
</dbReference>
<name>A0A934WIV9_9RHOB</name>
<keyword evidence="4" id="KW-1185">Reference proteome</keyword>
<dbReference type="Proteomes" id="UP000706333">
    <property type="component" value="Unassembled WGS sequence"/>
</dbReference>
<organism evidence="3 4">
    <name type="scientific">Rhodobaculum claviforme</name>
    <dbReference type="NCBI Taxonomy" id="1549854"/>
    <lineage>
        <taxon>Bacteria</taxon>
        <taxon>Pseudomonadati</taxon>
        <taxon>Pseudomonadota</taxon>
        <taxon>Alphaproteobacteria</taxon>
        <taxon>Rhodobacterales</taxon>
        <taxon>Paracoccaceae</taxon>
        <taxon>Rhodobaculum</taxon>
    </lineage>
</organism>
<feature type="transmembrane region" description="Helical" evidence="1">
    <location>
        <begin position="7"/>
        <end position="29"/>
    </location>
</feature>
<dbReference type="AlphaFoldDB" id="A0A934WIV9"/>
<dbReference type="PANTHER" id="PTHR36698:SF3">
    <property type="entry name" value="ABC-TYPE TRANSPORT AUXILIARY LIPOPROTEIN COMPONENT DOMAIN-CONTAINING PROTEIN"/>
    <property type="match status" value="1"/>
</dbReference>
<keyword evidence="1" id="KW-0812">Transmembrane</keyword>
<evidence type="ECO:0000313" key="3">
    <source>
        <dbReference type="EMBL" id="MBK5926908.1"/>
    </source>
</evidence>
<evidence type="ECO:0000256" key="1">
    <source>
        <dbReference type="SAM" id="Phobius"/>
    </source>
</evidence>
<reference evidence="3" key="1">
    <citation type="submission" date="2017-05" db="EMBL/GenBank/DDBJ databases">
        <authorList>
            <person name="Imhoff J.F."/>
            <person name="Rahn T."/>
            <person name="Kuenzel S."/>
            <person name="Neulinger S.C."/>
        </authorList>
    </citation>
    <scope>NUCLEOTIDE SEQUENCE</scope>
    <source>
        <strain evidence="3">LMG 28126</strain>
    </source>
</reference>
<proteinExistence type="predicted"/>
<accession>A0A934WIV9</accession>
<dbReference type="InterPro" id="IPR003399">
    <property type="entry name" value="Mce/MlaD"/>
</dbReference>